<keyword evidence="3" id="KW-1185">Reference proteome</keyword>
<keyword evidence="1" id="KW-1133">Transmembrane helix</keyword>
<organism evidence="2 3">
    <name type="scientific">Streptomyces silvensis</name>
    <dbReference type="NCBI Taxonomy" id="1765722"/>
    <lineage>
        <taxon>Bacteria</taxon>
        <taxon>Bacillati</taxon>
        <taxon>Actinomycetota</taxon>
        <taxon>Actinomycetes</taxon>
        <taxon>Kitasatosporales</taxon>
        <taxon>Streptomycetaceae</taxon>
        <taxon>Streptomyces</taxon>
    </lineage>
</organism>
<dbReference type="AlphaFoldDB" id="A0A0W7X3P4"/>
<dbReference type="RefSeq" id="WP_058848663.1">
    <property type="nucleotide sequence ID" value="NZ_LOCL01000034.1"/>
</dbReference>
<name>A0A0W7X3P4_9ACTN</name>
<reference evidence="2 3" key="1">
    <citation type="submission" date="2015-12" db="EMBL/GenBank/DDBJ databases">
        <title>Draft genome sequence of Streptomyces silvensis ATCC 53525, a producer of novel hormone antagonists.</title>
        <authorList>
            <person name="Johnston C.W."/>
            <person name="Li Y."/>
            <person name="Magarvey N.A."/>
        </authorList>
    </citation>
    <scope>NUCLEOTIDE SEQUENCE [LARGE SCALE GENOMIC DNA]</scope>
    <source>
        <strain evidence="2 3">ATCC 53525</strain>
    </source>
</reference>
<keyword evidence="1" id="KW-0812">Transmembrane</keyword>
<evidence type="ECO:0000313" key="3">
    <source>
        <dbReference type="Proteomes" id="UP000054804"/>
    </source>
</evidence>
<feature type="transmembrane region" description="Helical" evidence="1">
    <location>
        <begin position="50"/>
        <end position="72"/>
    </location>
</feature>
<keyword evidence="1" id="KW-0472">Membrane</keyword>
<accession>A0A0W7X3P4</accession>
<sequence length="201" mass="22135">MRIRRILKNRQCKQCDTFNNPLRLTCMVCRTPMGGVSRHQARTAAAVRRVAGLVEAVGRWALLILALVAFVWRGTALDLYDLMPALAAYGGAQFAALLLEDLAEWVAPGPTWQEAAEDLRAVEKKLATSESRVTAVDELNRHGGVAPVTGILHALSARAMFEKEACEEAGDVQEADAQDRLEQALEAAAREMEADMERAWY</sequence>
<comment type="caution">
    <text evidence="2">The sequence shown here is derived from an EMBL/GenBank/DDBJ whole genome shotgun (WGS) entry which is preliminary data.</text>
</comment>
<dbReference type="Proteomes" id="UP000054804">
    <property type="component" value="Unassembled WGS sequence"/>
</dbReference>
<gene>
    <name evidence="2" type="ORF">AT728_16495</name>
</gene>
<evidence type="ECO:0000256" key="1">
    <source>
        <dbReference type="SAM" id="Phobius"/>
    </source>
</evidence>
<dbReference type="EMBL" id="LOCL01000034">
    <property type="protein sequence ID" value="KUF17400.1"/>
    <property type="molecule type" value="Genomic_DNA"/>
</dbReference>
<dbReference type="STRING" id="1765722.AT728_16495"/>
<protein>
    <submittedName>
        <fullName evidence="2">Uncharacterized protein</fullName>
    </submittedName>
</protein>
<evidence type="ECO:0000313" key="2">
    <source>
        <dbReference type="EMBL" id="KUF17400.1"/>
    </source>
</evidence>
<dbReference type="OrthoDB" id="9989963at2"/>
<proteinExistence type="predicted"/>